<dbReference type="EMBL" id="JAATWM020000001">
    <property type="protein sequence ID" value="KAF9882512.1"/>
    <property type="molecule type" value="Genomic_DNA"/>
</dbReference>
<feature type="chain" id="PRO_5040488321" evidence="3">
    <location>
        <begin position="22"/>
        <end position="270"/>
    </location>
</feature>
<accession>A0A9P6LRE0</accession>
<dbReference type="GeneID" id="62156342"/>
<name>A0A9P6LRE0_9PEZI</name>
<feature type="region of interest" description="Disordered" evidence="1">
    <location>
        <begin position="214"/>
        <end position="237"/>
    </location>
</feature>
<evidence type="ECO:0000313" key="5">
    <source>
        <dbReference type="Proteomes" id="UP000781932"/>
    </source>
</evidence>
<evidence type="ECO:0000256" key="1">
    <source>
        <dbReference type="SAM" id="MobiDB-lite"/>
    </source>
</evidence>
<evidence type="ECO:0000256" key="2">
    <source>
        <dbReference type="SAM" id="Phobius"/>
    </source>
</evidence>
<comment type="caution">
    <text evidence="4">The sequence shown here is derived from an EMBL/GenBank/DDBJ whole genome shotgun (WGS) entry which is preliminary data.</text>
</comment>
<keyword evidence="2" id="KW-1133">Transmembrane helix</keyword>
<reference evidence="4" key="1">
    <citation type="submission" date="2020-03" db="EMBL/GenBank/DDBJ databases">
        <authorList>
            <person name="He L."/>
        </authorList>
    </citation>
    <scope>NUCLEOTIDE SEQUENCE</scope>
    <source>
        <strain evidence="4">CkLH20</strain>
    </source>
</reference>
<evidence type="ECO:0000256" key="3">
    <source>
        <dbReference type="SAM" id="SignalP"/>
    </source>
</evidence>
<organism evidence="4 5">
    <name type="scientific">Colletotrichum karsti</name>
    <dbReference type="NCBI Taxonomy" id="1095194"/>
    <lineage>
        <taxon>Eukaryota</taxon>
        <taxon>Fungi</taxon>
        <taxon>Dikarya</taxon>
        <taxon>Ascomycota</taxon>
        <taxon>Pezizomycotina</taxon>
        <taxon>Sordariomycetes</taxon>
        <taxon>Hypocreomycetidae</taxon>
        <taxon>Glomerellales</taxon>
        <taxon>Glomerellaceae</taxon>
        <taxon>Colletotrichum</taxon>
        <taxon>Colletotrichum boninense species complex</taxon>
    </lineage>
</organism>
<proteinExistence type="predicted"/>
<dbReference type="OrthoDB" id="4840390at2759"/>
<evidence type="ECO:0000313" key="4">
    <source>
        <dbReference type="EMBL" id="KAF9882512.1"/>
    </source>
</evidence>
<keyword evidence="2" id="KW-0472">Membrane</keyword>
<feature type="transmembrane region" description="Helical" evidence="2">
    <location>
        <begin position="184"/>
        <end position="208"/>
    </location>
</feature>
<keyword evidence="3" id="KW-0732">Signal</keyword>
<protein>
    <submittedName>
        <fullName evidence="4">Uncharacterized protein</fullName>
    </submittedName>
</protein>
<dbReference type="RefSeq" id="XP_038751973.1">
    <property type="nucleotide sequence ID" value="XM_038883268.1"/>
</dbReference>
<dbReference type="AlphaFoldDB" id="A0A9P6LRE0"/>
<dbReference type="Proteomes" id="UP000781932">
    <property type="component" value="Unassembled WGS sequence"/>
</dbReference>
<sequence length="270" mass="27474">MISSQQLLGVLLFATMAAGQACYLPNGERHNSARACPAVEGEDAQACCYDGHYCLSNGLCFVPSSLTMYRASCTDQKFTASGCPRYCLESGSSHCGVWACGDNKGFACSMGFCDSGNFSVSQGIILSNAAVLADLNITSSASATSSAATATGASSSSTSSTSSSSAESSSCVTGEASGGISAGAAAGIGAGIGVPLAIAVGALTFMLLREKRKKMGPSAVTPTEGYAKTDGPPTNAGWVYGSPPNHDVRYQSQGGVRHELPYEARHELPQ</sequence>
<keyword evidence="2" id="KW-0812">Transmembrane</keyword>
<keyword evidence="5" id="KW-1185">Reference proteome</keyword>
<reference evidence="4" key="2">
    <citation type="submission" date="2020-11" db="EMBL/GenBank/DDBJ databases">
        <title>Whole genome sequencing of Colletotrichum sp.</title>
        <authorList>
            <person name="Li H."/>
        </authorList>
    </citation>
    <scope>NUCLEOTIDE SEQUENCE</scope>
    <source>
        <strain evidence="4">CkLH20</strain>
    </source>
</reference>
<gene>
    <name evidence="4" type="ORF">CkaCkLH20_00548</name>
</gene>
<feature type="signal peptide" evidence="3">
    <location>
        <begin position="1"/>
        <end position="21"/>
    </location>
</feature>